<gene>
    <name evidence="4" type="ORF">OS493_034738</name>
</gene>
<evidence type="ECO:0000313" key="4">
    <source>
        <dbReference type="EMBL" id="KAJ7370006.1"/>
    </source>
</evidence>
<dbReference type="EMBL" id="MU826875">
    <property type="protein sequence ID" value="KAJ7370006.1"/>
    <property type="molecule type" value="Genomic_DNA"/>
</dbReference>
<dbReference type="OrthoDB" id="5950738at2759"/>
<accession>A0A9W9YV52</accession>
<feature type="domain" description="Aerolysin-like C-terminal" evidence="3">
    <location>
        <begin position="97"/>
        <end position="343"/>
    </location>
</feature>
<dbReference type="AlphaFoldDB" id="A0A9W9YV52"/>
<organism evidence="4 5">
    <name type="scientific">Desmophyllum pertusum</name>
    <dbReference type="NCBI Taxonomy" id="174260"/>
    <lineage>
        <taxon>Eukaryota</taxon>
        <taxon>Metazoa</taxon>
        <taxon>Cnidaria</taxon>
        <taxon>Anthozoa</taxon>
        <taxon>Hexacorallia</taxon>
        <taxon>Scleractinia</taxon>
        <taxon>Caryophylliina</taxon>
        <taxon>Caryophylliidae</taxon>
        <taxon>Desmophyllum</taxon>
    </lineage>
</organism>
<keyword evidence="5" id="KW-1185">Reference proteome</keyword>
<name>A0A9W9YV52_9CNID</name>
<proteinExistence type="inferred from homology"/>
<dbReference type="CDD" id="cd20219">
    <property type="entry name" value="PFM_physalysin-1-like"/>
    <property type="match status" value="1"/>
</dbReference>
<protein>
    <recommendedName>
        <fullName evidence="3">Aerolysin-like C-terminal domain-containing protein</fullName>
    </recommendedName>
</protein>
<evidence type="ECO:0000256" key="2">
    <source>
        <dbReference type="ARBA" id="ARBA00023157"/>
    </source>
</evidence>
<comment type="similarity">
    <text evidence="1">Belongs to the aerolysin family.</text>
</comment>
<dbReference type="Proteomes" id="UP001163046">
    <property type="component" value="Unassembled WGS sequence"/>
</dbReference>
<dbReference type="Gene3D" id="3.30.412.10">
    <property type="entry name" value="Proaerolysin, chain A, domain 2"/>
    <property type="match status" value="1"/>
</dbReference>
<dbReference type="SUPFAM" id="SSF56973">
    <property type="entry name" value="Aerolisin/ETX pore-forming domain"/>
    <property type="match status" value="1"/>
</dbReference>
<dbReference type="Pfam" id="PF01117">
    <property type="entry name" value="Aerolysin"/>
    <property type="match status" value="1"/>
</dbReference>
<evidence type="ECO:0000259" key="3">
    <source>
        <dbReference type="Pfam" id="PF01117"/>
    </source>
</evidence>
<comment type="caution">
    <text evidence="4">The sequence shown here is derived from an EMBL/GenBank/DDBJ whole genome shotgun (WGS) entry which is preliminary data.</text>
</comment>
<reference evidence="4" key="1">
    <citation type="submission" date="2023-01" db="EMBL/GenBank/DDBJ databases">
        <title>Genome assembly of the deep-sea coral Lophelia pertusa.</title>
        <authorList>
            <person name="Herrera S."/>
            <person name="Cordes E."/>
        </authorList>
    </citation>
    <scope>NUCLEOTIDE SEQUENCE</scope>
    <source>
        <strain evidence="4">USNM1676648</strain>
        <tissue evidence="4">Polyp</tissue>
    </source>
</reference>
<dbReference type="PANTHER" id="PTHR34007">
    <property type="entry name" value="AEROLYSIN-LIKE PROTEIN-RELATED"/>
    <property type="match status" value="1"/>
</dbReference>
<sequence>MIVSHFIREGWATCPSGHFIRGLHRGGGHELNSIQWVTCCKPAMHPHWYKQCYDQDVSGDTLECNRNGFYVAGIHRGASQKLSSINQLRCCNMYDEANLFGEDFLREGDTWRAHYQKGCGGHMSTTRLKIHYENFSFKVKNMEYLEPEIESMKPIIQDVGVINNQDSMATKTNIKRQIKSVRTVTQSSSSRFKSGFGASVTLSYKSPGMIAGAAPETFKASVTLSGGNEHAELNTEKNGDINWDIVEVDEVQTTNGNSGTSYQITTSKTKVNVPYIATIQVQFTATLDGYLVWGGGPNGENPNYHESYRGSGDRPVIKYKIGTETVPFYKFLKLASQRGDSPWFLASTEAKPP</sequence>
<keyword evidence="2" id="KW-1015">Disulfide bond</keyword>
<dbReference type="InterPro" id="IPR053280">
    <property type="entry name" value="Aerolysin-like_pore-former"/>
</dbReference>
<evidence type="ECO:0000256" key="1">
    <source>
        <dbReference type="ARBA" id="ARBA00009831"/>
    </source>
</evidence>
<evidence type="ECO:0000313" key="5">
    <source>
        <dbReference type="Proteomes" id="UP001163046"/>
    </source>
</evidence>
<dbReference type="PANTHER" id="PTHR34007:SF1">
    <property type="entry name" value="AEROLYSIN-LIKE PROTEIN-RELATED"/>
    <property type="match status" value="1"/>
</dbReference>
<dbReference type="InterPro" id="IPR055267">
    <property type="entry name" value="Aerolysin-like_C"/>
</dbReference>